<sequence>MAWYWWRRRRRRGWYKPRRRRWRTRRTRRRRPARRYRTRRRVRRRRGRWRRRYRRWRRRGGRRRHRKKLIIKQWQPNFIRHCYIIGYLPLIICGENTFSHNYATHSDDMVSTGAYGGGMTTTKFTLRILFDEYQRHLNFWTVSNQDLDLARYLGVKLTIFRHPTVDFIVQIHTQPPFQDTEITGPSIHPGMLILSKKHILIPSLKTRPSRKHYIKLRVGAPRLFQDKWYPQSELCDVTLLVIYATACDLQYPFGSPQTDNVCVNFQILGQPYYQHLKVALVSTEKETYENHYKDNLYNQTRFYNTTETIAQLKPIVDATTNGNWSQYINTKKLTQSPATLLDYNNTWYKGDVYTQSITTVAPKVRATYHKATELALPGAVKPTTDLFEYHAGIYSSIFLSPGRAYFETPGAYQDIIYNPLTDKGVGNIVWIDWLSKSDAVYSEKQSKCAIFDLPLWASFFGYAEFCSKSTGDTAIAYNTRVCVRCPYTEPQLLNHNNPSQGYVFYSYNFGKGKMPGGSSQVPIRMRWKWYVCMFHQLEVMEAICQSGPFAYHSDEKKAVLGIKYKFDWKWGGNPISQQIVRNPCSGQSSSGNRVPRSVQAVDPKYVSPQLVWHSWDFRRGLFGQAGIKRMQQESDALTLSPVHRPKRPKRDTQVKEKTPEKDSDSALQLRRLQPWIHSSQETKDEEEEIPEGPVQEQLLQQLQQQRLLRVQLESIAQEVLKIRRGHSLHPLLSSHA</sequence>
<evidence type="ECO:0000256" key="7">
    <source>
        <dbReference type="RuleBase" id="RU361230"/>
    </source>
</evidence>
<evidence type="ECO:0000256" key="2">
    <source>
        <dbReference type="ARBA" id="ARBA00006131"/>
    </source>
</evidence>
<keyword evidence="6 7" id="KW-0946">Virion</keyword>
<evidence type="ECO:0000256" key="6">
    <source>
        <dbReference type="ARBA" id="ARBA00022844"/>
    </source>
</evidence>
<evidence type="ECO:0000256" key="1">
    <source>
        <dbReference type="ARBA" id="ARBA00004328"/>
    </source>
</evidence>
<dbReference type="GO" id="GO:0039615">
    <property type="term" value="C:T=1 icosahedral viral capsid"/>
    <property type="evidence" value="ECO:0007669"/>
    <property type="project" value="UniProtKB-UniRule"/>
</dbReference>
<dbReference type="Pfam" id="PF02956">
    <property type="entry name" value="TT_ORF1"/>
    <property type="match status" value="1"/>
</dbReference>
<proteinExistence type="inferred from homology"/>
<protein>
    <recommendedName>
        <fullName evidence="3 7">Capsid protein</fullName>
    </recommendedName>
</protein>
<comment type="similarity">
    <text evidence="2 7">Belongs to the anelloviridae capsid protein family.</text>
</comment>
<feature type="region of interest" description="Disordered" evidence="8">
    <location>
        <begin position="633"/>
        <end position="692"/>
    </location>
</feature>
<evidence type="ECO:0000256" key="4">
    <source>
        <dbReference type="ARBA" id="ARBA00022431"/>
    </source>
</evidence>
<reference evidence="9" key="1">
    <citation type="submission" date="2024-05" db="EMBL/GenBank/DDBJ databases">
        <authorList>
            <person name="Laubscher F."/>
            <person name="Chudzinski V."/>
            <person name="Cordey S."/>
            <person name="Hosszu-Fellous K."/>
            <person name="Kaiser L."/>
        </authorList>
    </citation>
    <scope>NUCLEOTIDE SEQUENCE</scope>
    <source>
        <strain evidence="9">GE-0910-24-088</strain>
    </source>
</reference>
<evidence type="ECO:0000256" key="3">
    <source>
        <dbReference type="ARBA" id="ARBA00018091"/>
    </source>
</evidence>
<keyword evidence="4 7" id="KW-1140">T=1 icosahedral capsid protein</keyword>
<organism evidence="9">
    <name type="scientific">Alphatorquevirus homin3</name>
    <dbReference type="NCBI Taxonomy" id="3048428"/>
    <lineage>
        <taxon>Viruses</taxon>
        <taxon>Monodnaviria</taxon>
        <taxon>Shotokuvirae</taxon>
        <taxon>Commensaviricota</taxon>
        <taxon>Cardeaviricetes</taxon>
        <taxon>Sanitavirales</taxon>
        <taxon>Anelloviridae</taxon>
        <taxon>Alphatorquevirus</taxon>
    </lineage>
</organism>
<evidence type="ECO:0000256" key="5">
    <source>
        <dbReference type="ARBA" id="ARBA00022561"/>
    </source>
</evidence>
<keyword evidence="5 7" id="KW-0167">Capsid protein</keyword>
<feature type="compositionally biased region" description="Basic and acidic residues" evidence="8">
    <location>
        <begin position="650"/>
        <end position="664"/>
    </location>
</feature>
<evidence type="ECO:0000256" key="8">
    <source>
        <dbReference type="SAM" id="MobiDB-lite"/>
    </source>
</evidence>
<name>A0AAU8H709_9VIRU</name>
<accession>A0AAU8H709</accession>
<comment type="subcellular location">
    <subcellularLocation>
        <location evidence="1 7">Virion</location>
    </subcellularLocation>
</comment>
<dbReference type="InterPro" id="IPR004219">
    <property type="entry name" value="TTvirus_Unk"/>
</dbReference>
<comment type="function">
    <text evidence="7">Self-assembles to form an icosahedral capsid.</text>
</comment>
<dbReference type="EMBL" id="PP816438">
    <property type="protein sequence ID" value="XCH55684.1"/>
    <property type="molecule type" value="Genomic_DNA"/>
</dbReference>
<evidence type="ECO:0000313" key="9">
    <source>
        <dbReference type="EMBL" id="XCH55684.1"/>
    </source>
</evidence>